<evidence type="ECO:0000259" key="2">
    <source>
        <dbReference type="Pfam" id="PF02120"/>
    </source>
</evidence>
<feature type="compositionally biased region" description="Basic and acidic residues" evidence="1">
    <location>
        <begin position="62"/>
        <end position="87"/>
    </location>
</feature>
<sequence length="467" mass="50246">MTSTPVKAAGSAVKGAAQIFPAAGKTGESGFQEILNFQTDRRDTQKAVKQDTASFGGQTSLRKTEHVQGESLKTKDTGKAGAEKEAEALQDADLAGEEREEVLEVLGSVSAQFMEQLGQILGLTKEEIQDVLGQLDMEPLQLLNPENLSGFLLAAAGAEDSLSLITNGELYQDYRTAMEQLSALLEQAGKELGLEGEALLALTEDVGSTPGESGIGGESVSVEITVDEAVLQEEMPETEEGSTPRSSQGMSEGNAQTDTQLVKQSAGADAQTDEGNGAQSRQEHTGGQTANFLQQEFRLDSFQAQAAQTGESALIWDVDTQDIMKQIMDYMKIQIKPDVSNLEMQLHPESLGTVHVQVVSKGGAVTAHFITQNETVKAALESQMIQLKESFQEQGVRVEAVEVSVQAHQFERNLEQGRGRQQEQAPSKGRARRINLNEPLDLEDLEQEEALAAEMMTATGSTVDFTA</sequence>
<keyword evidence="3" id="KW-0966">Cell projection</keyword>
<accession>A0A9D1UCT3</accession>
<dbReference type="EMBL" id="DXGH01000073">
    <property type="protein sequence ID" value="HIW82558.1"/>
    <property type="molecule type" value="Genomic_DNA"/>
</dbReference>
<evidence type="ECO:0000313" key="4">
    <source>
        <dbReference type="Proteomes" id="UP000824265"/>
    </source>
</evidence>
<dbReference type="Proteomes" id="UP000824265">
    <property type="component" value="Unassembled WGS sequence"/>
</dbReference>
<dbReference type="AlphaFoldDB" id="A0A9D1UCT3"/>
<gene>
    <name evidence="3" type="ORF">H9742_13735</name>
</gene>
<name>A0A9D1UCT3_9FIRM</name>
<keyword evidence="3" id="KW-0282">Flagellum</keyword>
<feature type="region of interest" description="Disordered" evidence="1">
    <location>
        <begin position="413"/>
        <end position="440"/>
    </location>
</feature>
<feature type="domain" description="Flagellar hook-length control protein-like C-terminal" evidence="2">
    <location>
        <begin position="333"/>
        <end position="408"/>
    </location>
</feature>
<dbReference type="Gene3D" id="3.30.750.140">
    <property type="match status" value="1"/>
</dbReference>
<reference evidence="3" key="2">
    <citation type="submission" date="2021-04" db="EMBL/GenBank/DDBJ databases">
        <authorList>
            <person name="Gilroy R."/>
        </authorList>
    </citation>
    <scope>NUCLEOTIDE SEQUENCE</scope>
    <source>
        <strain evidence="3">CHK195-6426</strain>
    </source>
</reference>
<evidence type="ECO:0000256" key="1">
    <source>
        <dbReference type="SAM" id="MobiDB-lite"/>
    </source>
</evidence>
<comment type="caution">
    <text evidence="3">The sequence shown here is derived from an EMBL/GenBank/DDBJ whole genome shotgun (WGS) entry which is preliminary data.</text>
</comment>
<proteinExistence type="predicted"/>
<evidence type="ECO:0000313" key="3">
    <source>
        <dbReference type="EMBL" id="HIW82558.1"/>
    </source>
</evidence>
<dbReference type="InterPro" id="IPR021136">
    <property type="entry name" value="Flagellar_hook_control-like_C"/>
</dbReference>
<feature type="region of interest" description="Disordered" evidence="1">
    <location>
        <begin position="41"/>
        <end position="87"/>
    </location>
</feature>
<feature type="region of interest" description="Disordered" evidence="1">
    <location>
        <begin position="232"/>
        <end position="285"/>
    </location>
</feature>
<reference evidence="3" key="1">
    <citation type="journal article" date="2021" name="PeerJ">
        <title>Extensive microbial diversity within the chicken gut microbiome revealed by metagenomics and culture.</title>
        <authorList>
            <person name="Gilroy R."/>
            <person name="Ravi A."/>
            <person name="Getino M."/>
            <person name="Pursley I."/>
            <person name="Horton D.L."/>
            <person name="Alikhan N.F."/>
            <person name="Baker D."/>
            <person name="Gharbi K."/>
            <person name="Hall N."/>
            <person name="Watson M."/>
            <person name="Adriaenssens E.M."/>
            <person name="Foster-Nyarko E."/>
            <person name="Jarju S."/>
            <person name="Secka A."/>
            <person name="Antonio M."/>
            <person name="Oren A."/>
            <person name="Chaudhuri R.R."/>
            <person name="La Ragione R."/>
            <person name="Hildebrand F."/>
            <person name="Pallen M.J."/>
        </authorList>
    </citation>
    <scope>NUCLEOTIDE SEQUENCE</scope>
    <source>
        <strain evidence="3">CHK195-6426</strain>
    </source>
</reference>
<protein>
    <submittedName>
        <fullName evidence="3">Flagellar hook-length control protein FliK</fullName>
    </submittedName>
</protein>
<keyword evidence="3" id="KW-0969">Cilium</keyword>
<dbReference type="CDD" id="cd17470">
    <property type="entry name" value="T3SS_Flik_C"/>
    <property type="match status" value="1"/>
</dbReference>
<dbReference type="InterPro" id="IPR038610">
    <property type="entry name" value="FliK-like_C_sf"/>
</dbReference>
<feature type="compositionally biased region" description="Polar residues" evidence="1">
    <location>
        <begin position="51"/>
        <end position="61"/>
    </location>
</feature>
<feature type="compositionally biased region" description="Polar residues" evidence="1">
    <location>
        <begin position="273"/>
        <end position="285"/>
    </location>
</feature>
<feature type="compositionally biased region" description="Polar residues" evidence="1">
    <location>
        <begin position="241"/>
        <end position="263"/>
    </location>
</feature>
<organism evidence="3 4">
    <name type="scientific">Candidatus Acetatifactor stercoripullorum</name>
    <dbReference type="NCBI Taxonomy" id="2838414"/>
    <lineage>
        <taxon>Bacteria</taxon>
        <taxon>Bacillati</taxon>
        <taxon>Bacillota</taxon>
        <taxon>Clostridia</taxon>
        <taxon>Lachnospirales</taxon>
        <taxon>Lachnospiraceae</taxon>
        <taxon>Acetatifactor</taxon>
    </lineage>
</organism>
<dbReference type="Pfam" id="PF02120">
    <property type="entry name" value="Flg_hook"/>
    <property type="match status" value="1"/>
</dbReference>